<dbReference type="Pfam" id="PF23263">
    <property type="entry name" value="C8-3_MUC4"/>
    <property type="match status" value="1"/>
</dbReference>
<evidence type="ECO:0000259" key="10">
    <source>
        <dbReference type="PROSITE" id="PS51233"/>
    </source>
</evidence>
<dbReference type="InterPro" id="IPR013783">
    <property type="entry name" value="Ig-like_fold"/>
</dbReference>
<dbReference type="SMART" id="SM00723">
    <property type="entry name" value="AMOP"/>
    <property type="match status" value="1"/>
</dbReference>
<dbReference type="PROSITE" id="PS51233">
    <property type="entry name" value="VWFD"/>
    <property type="match status" value="1"/>
</dbReference>
<dbReference type="CDD" id="cd00033">
    <property type="entry name" value="CCP"/>
    <property type="match status" value="1"/>
</dbReference>
<dbReference type="Gene3D" id="2.10.70.10">
    <property type="entry name" value="Complement Module, domain 1"/>
    <property type="match status" value="1"/>
</dbReference>
<dbReference type="AlphaFoldDB" id="A0A914EJJ9"/>
<feature type="domain" description="NIDO" evidence="9">
    <location>
        <begin position="20"/>
        <end position="177"/>
    </location>
</feature>
<dbReference type="PANTHER" id="PTHR13802:SF59">
    <property type="entry name" value="SUSHI DOMAIN-CONTAINING PROTEIN 2"/>
    <property type="match status" value="1"/>
</dbReference>
<evidence type="ECO:0000256" key="2">
    <source>
        <dbReference type="ARBA" id="ARBA00022692"/>
    </source>
</evidence>
<comment type="subcellular location">
    <subcellularLocation>
        <location evidence="1">Membrane</location>
    </subcellularLocation>
</comment>
<name>A0A914EJJ9_9BILA</name>
<reference evidence="12" key="1">
    <citation type="submission" date="2022-11" db="UniProtKB">
        <authorList>
            <consortium name="WormBaseParasite"/>
        </authorList>
    </citation>
    <scope>IDENTIFICATION</scope>
</reference>
<dbReference type="InterPro" id="IPR001846">
    <property type="entry name" value="VWF_type-D"/>
</dbReference>
<dbReference type="GO" id="GO:0016020">
    <property type="term" value="C:membrane"/>
    <property type="evidence" value="ECO:0007669"/>
    <property type="project" value="UniProtKB-SubCell"/>
</dbReference>
<evidence type="ECO:0000256" key="5">
    <source>
        <dbReference type="ARBA" id="ARBA00023157"/>
    </source>
</evidence>
<proteinExistence type="predicted"/>
<dbReference type="InterPro" id="IPR051495">
    <property type="entry name" value="Epithelial_Barrier/Signaling"/>
</dbReference>
<feature type="domain" description="Sushi" evidence="8">
    <location>
        <begin position="888"/>
        <end position="945"/>
    </location>
</feature>
<dbReference type="InterPro" id="IPR056619">
    <property type="entry name" value="C8-3_MUC4"/>
</dbReference>
<organism evidence="11 12">
    <name type="scientific">Acrobeloides nanus</name>
    <dbReference type="NCBI Taxonomy" id="290746"/>
    <lineage>
        <taxon>Eukaryota</taxon>
        <taxon>Metazoa</taxon>
        <taxon>Ecdysozoa</taxon>
        <taxon>Nematoda</taxon>
        <taxon>Chromadorea</taxon>
        <taxon>Rhabditida</taxon>
        <taxon>Tylenchina</taxon>
        <taxon>Cephalobomorpha</taxon>
        <taxon>Cephaloboidea</taxon>
        <taxon>Cephalobidae</taxon>
        <taxon>Acrobeloides</taxon>
    </lineage>
</organism>
<dbReference type="SUPFAM" id="SSF57535">
    <property type="entry name" value="Complement control module/SCR domain"/>
    <property type="match status" value="1"/>
</dbReference>
<dbReference type="Pfam" id="PF00084">
    <property type="entry name" value="Sushi"/>
    <property type="match status" value="1"/>
</dbReference>
<keyword evidence="11" id="KW-1185">Reference proteome</keyword>
<dbReference type="Pfam" id="PF06119">
    <property type="entry name" value="NIDO"/>
    <property type="match status" value="1"/>
</dbReference>
<feature type="domain" description="VWFD" evidence="10">
    <location>
        <begin position="608"/>
        <end position="812"/>
    </location>
</feature>
<evidence type="ECO:0000313" key="12">
    <source>
        <dbReference type="WBParaSite" id="ACRNAN_scaffold837.g14901.t1"/>
    </source>
</evidence>
<dbReference type="GO" id="GO:0007160">
    <property type="term" value="P:cell-matrix adhesion"/>
    <property type="evidence" value="ECO:0007669"/>
    <property type="project" value="InterPro"/>
</dbReference>
<dbReference type="SMART" id="SM00032">
    <property type="entry name" value="CCP"/>
    <property type="match status" value="1"/>
</dbReference>
<accession>A0A914EJJ9</accession>
<keyword evidence="4" id="KW-0472">Membrane</keyword>
<evidence type="ECO:0000256" key="3">
    <source>
        <dbReference type="ARBA" id="ARBA00022989"/>
    </source>
</evidence>
<dbReference type="Proteomes" id="UP000887540">
    <property type="component" value="Unplaced"/>
</dbReference>
<evidence type="ECO:0000256" key="6">
    <source>
        <dbReference type="PROSITE-ProRule" id="PRU00302"/>
    </source>
</evidence>
<feature type="disulfide bond" evidence="6">
    <location>
        <begin position="916"/>
        <end position="943"/>
    </location>
</feature>
<keyword evidence="2" id="KW-0812">Transmembrane</keyword>
<keyword evidence="5 6" id="KW-1015">Disulfide bond</keyword>
<evidence type="ECO:0000259" key="7">
    <source>
        <dbReference type="PROSITE" id="PS50856"/>
    </source>
</evidence>
<keyword evidence="3" id="KW-1133">Transmembrane helix</keyword>
<evidence type="ECO:0000256" key="1">
    <source>
        <dbReference type="ARBA" id="ARBA00004370"/>
    </source>
</evidence>
<evidence type="ECO:0000259" key="8">
    <source>
        <dbReference type="PROSITE" id="PS50923"/>
    </source>
</evidence>
<dbReference type="Pfam" id="PF03782">
    <property type="entry name" value="AMOP"/>
    <property type="match status" value="1"/>
</dbReference>
<comment type="caution">
    <text evidence="6">Lacks conserved residue(s) required for the propagation of feature annotation.</text>
</comment>
<dbReference type="InterPro" id="IPR005533">
    <property type="entry name" value="AMOP_dom"/>
</dbReference>
<evidence type="ECO:0000313" key="11">
    <source>
        <dbReference type="Proteomes" id="UP000887540"/>
    </source>
</evidence>
<dbReference type="PANTHER" id="PTHR13802">
    <property type="entry name" value="MUCIN 4-RELATED"/>
    <property type="match status" value="1"/>
</dbReference>
<dbReference type="InterPro" id="IPR000436">
    <property type="entry name" value="Sushi_SCR_CCP_dom"/>
</dbReference>
<dbReference type="Gene3D" id="2.60.40.10">
    <property type="entry name" value="Immunoglobulins"/>
    <property type="match status" value="1"/>
</dbReference>
<dbReference type="InterPro" id="IPR003886">
    <property type="entry name" value="NIDO_dom"/>
</dbReference>
<dbReference type="PROSITE" id="PS51220">
    <property type="entry name" value="NIDO"/>
    <property type="match status" value="1"/>
</dbReference>
<evidence type="ECO:0000259" key="9">
    <source>
        <dbReference type="PROSITE" id="PS51220"/>
    </source>
</evidence>
<dbReference type="InterPro" id="IPR035976">
    <property type="entry name" value="Sushi/SCR/CCP_sf"/>
</dbReference>
<protein>
    <submittedName>
        <fullName evidence="12">Uncharacterized protein</fullName>
    </submittedName>
</protein>
<feature type="domain" description="AMOP" evidence="7">
    <location>
        <begin position="455"/>
        <end position="596"/>
    </location>
</feature>
<dbReference type="SMART" id="SM00539">
    <property type="entry name" value="NIDO"/>
    <property type="match status" value="1"/>
</dbReference>
<dbReference type="PROSITE" id="PS50923">
    <property type="entry name" value="SUSHI"/>
    <property type="match status" value="1"/>
</dbReference>
<keyword evidence="6" id="KW-0768">Sushi</keyword>
<dbReference type="WBParaSite" id="ACRNAN_scaffold837.g14901.t1">
    <property type="protein sequence ID" value="ACRNAN_scaffold837.g14901.t1"/>
    <property type="gene ID" value="ACRNAN_scaffold837.g14901"/>
</dbReference>
<dbReference type="Pfam" id="PF00094">
    <property type="entry name" value="VWD"/>
    <property type="match status" value="1"/>
</dbReference>
<evidence type="ECO:0000256" key="4">
    <source>
        <dbReference type="ARBA" id="ARBA00023136"/>
    </source>
</evidence>
<sequence>MSEFTPSCGPVPQRFRMIAPFWADVDARNTGDIFYRQTTNSSILKKAQQELETAFSDIKNLQLEWALVATWHNVTYFIDLDDSNEKTRKRNTFQATLVTDGAQSFAIFYYNEITWTTGDASGGTNGLGGTAAEVGYDYGDGVHYLIANGSCTPAVLNFTLTSNVNSPGKWIFRTNTLVVTPSPPPDCRGNYTGDFCVVPNKVDTIGHTALDITNIQLTSTDTALCRFYDPYANVTEVQANIITLTHIQCYTPFFYTTGRLQFEVEIQNNNRNQTLTGYLYVNLPQTDTLSLQVLSNGSILFKWDPNKLDEGEQRDGIWHFIYMHVCEIGIDIVQFCYDDVVNAIICVLCKRSPLNCLEHIVEPYIIKTIDDEIAKLGEYLLHPIKNIPEIVGPMCKLDDMSELLCTGGWYLGKLAGDLFTNHPLTNMGEDAARVLGEICPGVGKICQAALDAYGLLNNKDELGEEISDDKSSTPKTPILKIPTDVPPCPPTLELAQLDPRFVVDPHCPGGKACFLNQGADICYDSATPSPSGGGQHCCYKSGNIFLKTPGAGYPYVTHPSIAASFPNLIRDINPLVFCCYATDHDEEECQKYYQERPPDTGANYTAPKATLGNGDPHWTTFDELYYTFNGAGEFWLLKDSLAQPLAAQVRMILPYGPASTFTFLAAYALKAENGSIVQVSFSHLYSDNNFFEVEINPLTYLIDVYYDGVPIPPDVLQNKFTHGDVSILLQDGTVSVTLGVGFSFQFSQLSLIGYAPITFKGNFTHGLLGTYDGNPFNDLETPYGVIVPANSTTEIVHLKFGLDWYVQEDESLFDYFGKNYSDYYFPNFRPNFGYAASQLPPDAAEICGGDPSCLWDLVITGDPTIANQTRGTQEGFNNTVSTTSKNITMCPRLSNPTNGYLNIDYYNVGGTAEFSCYPGYEVDGSSVLYCQKDGTWNGTIPECLAIQLTKTEEATTNPSEKTTKQTAVETTSITGASSKIYSSSKFALLIGLMVIFYF</sequence>
<dbReference type="PROSITE" id="PS50856">
    <property type="entry name" value="AMOP"/>
    <property type="match status" value="1"/>
</dbReference>